<evidence type="ECO:0000313" key="2">
    <source>
        <dbReference type="Proteomes" id="UP001064489"/>
    </source>
</evidence>
<gene>
    <name evidence="1" type="ORF">LWI28_018436</name>
</gene>
<name>A0AAD5NHH3_ACENE</name>
<dbReference type="EMBL" id="JAJSOW010000107">
    <property type="protein sequence ID" value="KAI9157203.1"/>
    <property type="molecule type" value="Genomic_DNA"/>
</dbReference>
<reference evidence="1" key="2">
    <citation type="submission" date="2023-02" db="EMBL/GenBank/DDBJ databases">
        <authorList>
            <person name="Swenson N.G."/>
            <person name="Wegrzyn J.L."/>
            <person name="Mcevoy S.L."/>
        </authorList>
    </citation>
    <scope>NUCLEOTIDE SEQUENCE</scope>
    <source>
        <strain evidence="1">91603</strain>
        <tissue evidence="1">Leaf</tissue>
    </source>
</reference>
<comment type="caution">
    <text evidence="1">The sequence shown here is derived from an EMBL/GenBank/DDBJ whole genome shotgun (WGS) entry which is preliminary data.</text>
</comment>
<protein>
    <submittedName>
        <fullName evidence="1">Uncharacterized protein</fullName>
    </submittedName>
</protein>
<dbReference type="AlphaFoldDB" id="A0AAD5NHH3"/>
<keyword evidence="2" id="KW-1185">Reference proteome</keyword>
<proteinExistence type="predicted"/>
<accession>A0AAD5NHH3</accession>
<reference evidence="1" key="1">
    <citation type="journal article" date="2022" name="Plant J.">
        <title>Strategies of tolerance reflected in two North American maple genomes.</title>
        <authorList>
            <person name="McEvoy S.L."/>
            <person name="Sezen U.U."/>
            <person name="Trouern-Trend A."/>
            <person name="McMahon S.M."/>
            <person name="Schaberg P.G."/>
            <person name="Yang J."/>
            <person name="Wegrzyn J.L."/>
            <person name="Swenson N.G."/>
        </authorList>
    </citation>
    <scope>NUCLEOTIDE SEQUENCE</scope>
    <source>
        <strain evidence="1">91603</strain>
    </source>
</reference>
<evidence type="ECO:0000313" key="1">
    <source>
        <dbReference type="EMBL" id="KAI9157203.1"/>
    </source>
</evidence>
<organism evidence="1 2">
    <name type="scientific">Acer negundo</name>
    <name type="common">Box elder</name>
    <dbReference type="NCBI Taxonomy" id="4023"/>
    <lineage>
        <taxon>Eukaryota</taxon>
        <taxon>Viridiplantae</taxon>
        <taxon>Streptophyta</taxon>
        <taxon>Embryophyta</taxon>
        <taxon>Tracheophyta</taxon>
        <taxon>Spermatophyta</taxon>
        <taxon>Magnoliopsida</taxon>
        <taxon>eudicotyledons</taxon>
        <taxon>Gunneridae</taxon>
        <taxon>Pentapetalae</taxon>
        <taxon>rosids</taxon>
        <taxon>malvids</taxon>
        <taxon>Sapindales</taxon>
        <taxon>Sapindaceae</taxon>
        <taxon>Hippocastanoideae</taxon>
        <taxon>Acereae</taxon>
        <taxon>Acer</taxon>
    </lineage>
</organism>
<dbReference type="Proteomes" id="UP001064489">
    <property type="component" value="Chromosome 12"/>
</dbReference>
<sequence length="105" mass="11892">MIKVRKRKWREICGEGRGDDLLHSLDITDESSFFDGEVGMRLNQMAPVPHVPKINGELPSSDERCARRWQLSVSFFIRSTIWFSRASQGCEGTSHHSAEVSTADL</sequence>